<proteinExistence type="inferred from homology"/>
<reference evidence="3" key="1">
    <citation type="submission" date="2019-08" db="EMBL/GenBank/DDBJ databases">
        <authorList>
            <person name="Kucharzyk K."/>
            <person name="Murdoch R.W."/>
            <person name="Higgins S."/>
            <person name="Loffler F."/>
        </authorList>
    </citation>
    <scope>NUCLEOTIDE SEQUENCE</scope>
</reference>
<dbReference type="Pfam" id="PF13279">
    <property type="entry name" value="4HBT_2"/>
    <property type="match status" value="1"/>
</dbReference>
<dbReference type="NCBIfam" id="TIGR00051">
    <property type="entry name" value="YbgC/FadM family acyl-CoA thioesterase"/>
    <property type="match status" value="1"/>
</dbReference>
<comment type="caution">
    <text evidence="3">The sequence shown here is derived from an EMBL/GenBank/DDBJ whole genome shotgun (WGS) entry which is preliminary data.</text>
</comment>
<gene>
    <name evidence="3" type="primary">ybgC_5</name>
    <name evidence="3" type="ORF">SDC9_64520</name>
</gene>
<dbReference type="EC" id="3.1.2.-" evidence="3"/>
<name>A0A644XVF5_9ZZZZ</name>
<dbReference type="CDD" id="cd00586">
    <property type="entry name" value="4HBT"/>
    <property type="match status" value="1"/>
</dbReference>
<dbReference type="PROSITE" id="PS01328">
    <property type="entry name" value="4HBCOA_THIOESTERASE"/>
    <property type="match status" value="1"/>
</dbReference>
<dbReference type="Gene3D" id="3.10.129.10">
    <property type="entry name" value="Hotdog Thioesterase"/>
    <property type="match status" value="1"/>
</dbReference>
<accession>A0A644XVF5</accession>
<dbReference type="SUPFAM" id="SSF54637">
    <property type="entry name" value="Thioesterase/thiol ester dehydrase-isomerase"/>
    <property type="match status" value="1"/>
</dbReference>
<dbReference type="InterPro" id="IPR050563">
    <property type="entry name" value="4-hydroxybenzoyl-CoA_TE"/>
</dbReference>
<dbReference type="InterPro" id="IPR008272">
    <property type="entry name" value="HB-CoA_thioesterase_AS"/>
</dbReference>
<organism evidence="3">
    <name type="scientific">bioreactor metagenome</name>
    <dbReference type="NCBI Taxonomy" id="1076179"/>
    <lineage>
        <taxon>unclassified sequences</taxon>
        <taxon>metagenomes</taxon>
        <taxon>ecological metagenomes</taxon>
    </lineage>
</organism>
<dbReference type="InterPro" id="IPR029069">
    <property type="entry name" value="HotDog_dom_sf"/>
</dbReference>
<dbReference type="FunFam" id="3.10.129.10:FF:000004">
    <property type="entry name" value="Tol-pal system-associated acyl-CoA thioesterase"/>
    <property type="match status" value="1"/>
</dbReference>
<dbReference type="GO" id="GO:0047617">
    <property type="term" value="F:fatty acyl-CoA hydrolase activity"/>
    <property type="evidence" value="ECO:0007669"/>
    <property type="project" value="TreeGrafter"/>
</dbReference>
<evidence type="ECO:0000256" key="1">
    <source>
        <dbReference type="ARBA" id="ARBA00005953"/>
    </source>
</evidence>
<dbReference type="PIRSF" id="PIRSF003230">
    <property type="entry name" value="YbgC"/>
    <property type="match status" value="1"/>
</dbReference>
<dbReference type="EMBL" id="VSSQ01002922">
    <property type="protein sequence ID" value="MPM18114.1"/>
    <property type="molecule type" value="Genomic_DNA"/>
</dbReference>
<dbReference type="AlphaFoldDB" id="A0A644XVF5"/>
<sequence length="139" mass="15619">MIHRFPIRVYYSDTDCGGIVYHGRYLDFAEHARTEMLRELGGKQNVSGSHTSLLESEGLVFVVKSISVDYQSPARLDDLLEVQTTLESAKRFSIVFRQTVLRDGLSLCVLLVKVASINMQTHRPMPLPAWFAPAFTSAT</sequence>
<dbReference type="PANTHER" id="PTHR31793:SF37">
    <property type="entry name" value="ACYL-COA THIOESTER HYDROLASE YBGC"/>
    <property type="match status" value="1"/>
</dbReference>
<evidence type="ECO:0000256" key="2">
    <source>
        <dbReference type="ARBA" id="ARBA00022801"/>
    </source>
</evidence>
<dbReference type="InterPro" id="IPR006684">
    <property type="entry name" value="YbgC/YbaW"/>
</dbReference>
<keyword evidence="2 3" id="KW-0378">Hydrolase</keyword>
<protein>
    <submittedName>
        <fullName evidence="3">Acyl-CoA thioesterase YbgC</fullName>
        <ecNumber evidence="3">3.1.2.-</ecNumber>
    </submittedName>
</protein>
<dbReference type="PANTHER" id="PTHR31793">
    <property type="entry name" value="4-HYDROXYBENZOYL-COA THIOESTERASE FAMILY MEMBER"/>
    <property type="match status" value="1"/>
</dbReference>
<comment type="similarity">
    <text evidence="1">Belongs to the 4-hydroxybenzoyl-CoA thioesterase family.</text>
</comment>
<evidence type="ECO:0000313" key="3">
    <source>
        <dbReference type="EMBL" id="MPM18114.1"/>
    </source>
</evidence>